<name>A0ABY6Z390_9BACL</name>
<feature type="transmembrane region" description="Helical" evidence="1">
    <location>
        <begin position="213"/>
        <end position="232"/>
    </location>
</feature>
<feature type="transmembrane region" description="Helical" evidence="1">
    <location>
        <begin position="279"/>
        <end position="296"/>
    </location>
</feature>
<dbReference type="RefSeq" id="WP_268044681.1">
    <property type="nucleotide sequence ID" value="NZ_CP104064.1"/>
</dbReference>
<feature type="transmembrane region" description="Helical" evidence="1">
    <location>
        <begin position="47"/>
        <end position="64"/>
    </location>
</feature>
<dbReference type="Proteomes" id="UP001164803">
    <property type="component" value="Chromosome"/>
</dbReference>
<feature type="transmembrane region" description="Helical" evidence="1">
    <location>
        <begin position="127"/>
        <end position="153"/>
    </location>
</feature>
<sequence length="470" mass="51350">MTAYLLRWQWLFLKRQLSSISMLVQLIISAFFQVILLASFLGSGSDYTSSITMVVLYTTCMTLGQCMNGFSQAQTVASMGLLGVAPIDHRPKMAMVAFNVTFIAALNAAFLALGMCASFMIHGAIAGALLVGLLVFVSGTAFFAGIAAGLTTWLGHLLPARMKKAAGTIMSPVMFLIVIIYPILEHRDPALIRGMGNLFMQPALHPAAAERQLLVFLFFLLVGVGVGVTPFAKQFSKFSNRLVEITDTDSRKYGPSIIPEGHLRSLIWMERIQLRRTKGAPLLSGAIFLVLIAVMPSDTPGGLWFLYLGLQFGFMLFSFAGPKGIPLVYLAPLNIKQWWYARMAILLTEAFAIAVLYLVTQVISHGPITVFTGIRELAMLVCGVTGTSFMAVIFPSSRYHAGQKQRRRKGFTTGIVIALVTSVVPIGLAFLNQKWPLIGFIVDLGIIVGVLRFGTRFLDEKTSVKYPLSS</sequence>
<dbReference type="EMBL" id="CP104064">
    <property type="protein sequence ID" value="WAH37224.1"/>
    <property type="molecule type" value="Genomic_DNA"/>
</dbReference>
<feature type="transmembrane region" description="Helical" evidence="1">
    <location>
        <begin position="378"/>
        <end position="399"/>
    </location>
</feature>
<feature type="transmembrane region" description="Helical" evidence="1">
    <location>
        <begin position="437"/>
        <end position="455"/>
    </location>
</feature>
<protein>
    <recommendedName>
        <fullName evidence="4">Membrane protein involved in the export of O-antigen and teichoic acid</fullName>
    </recommendedName>
</protein>
<feature type="transmembrane region" description="Helical" evidence="1">
    <location>
        <begin position="165"/>
        <end position="184"/>
    </location>
</feature>
<evidence type="ECO:0000313" key="2">
    <source>
        <dbReference type="EMBL" id="WAH37224.1"/>
    </source>
</evidence>
<feature type="transmembrane region" description="Helical" evidence="1">
    <location>
        <begin position="96"/>
        <end position="121"/>
    </location>
</feature>
<evidence type="ECO:0000256" key="1">
    <source>
        <dbReference type="SAM" id="Phobius"/>
    </source>
</evidence>
<keyword evidence="1" id="KW-0472">Membrane</keyword>
<gene>
    <name evidence="2" type="ORF">NZD86_01355</name>
</gene>
<feature type="transmembrane region" description="Helical" evidence="1">
    <location>
        <begin position="411"/>
        <end position="431"/>
    </location>
</feature>
<evidence type="ECO:0000313" key="3">
    <source>
        <dbReference type="Proteomes" id="UP001164803"/>
    </source>
</evidence>
<proteinExistence type="predicted"/>
<feature type="transmembrane region" description="Helical" evidence="1">
    <location>
        <begin position="339"/>
        <end position="358"/>
    </location>
</feature>
<accession>A0ABY6Z390</accession>
<keyword evidence="3" id="KW-1185">Reference proteome</keyword>
<evidence type="ECO:0008006" key="4">
    <source>
        <dbReference type="Google" id="ProtNLM"/>
    </source>
</evidence>
<keyword evidence="1" id="KW-1133">Transmembrane helix</keyword>
<organism evidence="2 3">
    <name type="scientific">Alicyclobacillus dauci</name>
    <dbReference type="NCBI Taxonomy" id="1475485"/>
    <lineage>
        <taxon>Bacteria</taxon>
        <taxon>Bacillati</taxon>
        <taxon>Bacillota</taxon>
        <taxon>Bacilli</taxon>
        <taxon>Bacillales</taxon>
        <taxon>Alicyclobacillaceae</taxon>
        <taxon>Alicyclobacillus</taxon>
    </lineage>
</organism>
<reference evidence="2" key="1">
    <citation type="submission" date="2022-08" db="EMBL/GenBank/DDBJ databases">
        <title>Alicyclobacillus dauci DSM2870, complete genome.</title>
        <authorList>
            <person name="Wang Q."/>
            <person name="Cai R."/>
            <person name="Wang Z."/>
        </authorList>
    </citation>
    <scope>NUCLEOTIDE SEQUENCE</scope>
    <source>
        <strain evidence="2">DSM 28700</strain>
    </source>
</reference>
<feature type="transmembrane region" description="Helical" evidence="1">
    <location>
        <begin position="20"/>
        <end position="41"/>
    </location>
</feature>
<keyword evidence="1" id="KW-0812">Transmembrane</keyword>